<dbReference type="GO" id="GO:0008270">
    <property type="term" value="F:zinc ion binding"/>
    <property type="evidence" value="ECO:0007669"/>
    <property type="project" value="UniProtKB-KW"/>
</dbReference>
<dbReference type="InParanoid" id="W5LXK3"/>
<dbReference type="Bgee" id="ENSLOCG00000000776">
    <property type="expression patterns" value="Expressed in ovary and 13 other cell types or tissues"/>
</dbReference>
<name>W5LXK3_LEPOC</name>
<evidence type="ECO:0000256" key="5">
    <source>
        <dbReference type="ARBA" id="ARBA00022801"/>
    </source>
</evidence>
<dbReference type="PROSITE" id="PS51999">
    <property type="entry name" value="ZF_GRF"/>
    <property type="match status" value="1"/>
</dbReference>
<feature type="region of interest" description="Disordered" evidence="13">
    <location>
        <begin position="486"/>
        <end position="555"/>
    </location>
</feature>
<dbReference type="SMART" id="SM00479">
    <property type="entry name" value="EXOIII"/>
    <property type="match status" value="1"/>
</dbReference>
<protein>
    <recommendedName>
        <fullName evidence="10">ERI1 exoribonuclease 2</fullName>
    </recommendedName>
    <alternativeName>
        <fullName evidence="11">Exonuclease domain-containing protein 1</fullName>
    </alternativeName>
</protein>
<evidence type="ECO:0000256" key="7">
    <source>
        <dbReference type="ARBA" id="ARBA00022839"/>
    </source>
</evidence>
<feature type="compositionally biased region" description="Low complexity" evidence="13">
    <location>
        <begin position="529"/>
        <end position="538"/>
    </location>
</feature>
<dbReference type="OMA" id="TSPLCGC"/>
<keyword evidence="8" id="KW-0460">Magnesium</keyword>
<dbReference type="InterPro" id="IPR047201">
    <property type="entry name" value="ERI-1_3'hExo-like"/>
</dbReference>
<evidence type="ECO:0000313" key="15">
    <source>
        <dbReference type="Ensembl" id="ENSLOCP00000000860.1"/>
    </source>
</evidence>
<comment type="similarity">
    <text evidence="9">Belongs to the ERI2 family.</text>
</comment>
<dbReference type="PANTHER" id="PTHR23044:SF61">
    <property type="entry name" value="3'-5' EXORIBONUCLEASE 1-RELATED"/>
    <property type="match status" value="1"/>
</dbReference>
<reference evidence="16" key="1">
    <citation type="submission" date="2011-12" db="EMBL/GenBank/DDBJ databases">
        <title>The Draft Genome of Lepisosteus oculatus.</title>
        <authorList>
            <consortium name="The Broad Institute Genome Assembly &amp; Analysis Group"/>
            <consortium name="Computational R&amp;D Group"/>
            <consortium name="and Sequencing Platform"/>
            <person name="Di Palma F."/>
            <person name="Alfoldi J."/>
            <person name="Johnson J."/>
            <person name="Berlin A."/>
            <person name="Gnerre S."/>
            <person name="Jaffe D."/>
            <person name="MacCallum I."/>
            <person name="Young S."/>
            <person name="Walker B.J."/>
            <person name="Lander E.S."/>
            <person name="Lindblad-Toh K."/>
        </authorList>
    </citation>
    <scope>NUCLEOTIDE SEQUENCE [LARGE SCALE GENOMIC DNA]</scope>
</reference>
<sequence length="658" mass="72382">MATKLLAKKLGLIRKRSQPSSNGAQRRPGAKQFFSYLVVIDFESTCWRDKNHCSPEIIEFPAVLLNTSNGRIDSEFHTYVQPQEHPTLSEFCTELTGIRQSQVEAGVPLKICLSQFNKWLQTLQQEENIVFVNDLVRPSDSVANPCTFVTWSDWDLGVCLQYECKRKQLHRPDALNSWIDLRAMYKSFYNRKPKGLTGALQDLGIKFSGREHSGLDDARNTAHLAWRMITDGCVMKITKCLERVNSNVWVSQVKPDPGNRCANSEAARDNHHGNCVARGENNTEDRQTKSVLEQVKLDHVQRKQSSKNKEVLGLRSNNENHLCQSLVYPKTLFHGLMPCVAQENPPVPKSISSGTLVTINSPTVLSTNQVLVSTMVDCVTDVSDLASYIATDSETVLGEWEGNMVIPAVDEGRSYDSVVLEDPEKTDSVRSPNWTFSQKFQQQEDGVLTNSKTSNEVLFKRPNPAVRSTANVSVCPSNRTTCRVPNFSSPAIRPAKGAKQTSLSSMSFFTKPQKGSSSLTVYKNPVCPSNSSLSSNRSDAGSAPPPVLASLVSGSSSGKVTPPLCGCGRRSKRLRVSNGGPNHGRAFYRCPAGPTVSGRNGNCGFFKWEAALGKGKPAAAAWSRSWDCRDRSTSSEQSFAGGGSDSAQHRSLRPSLRT</sequence>
<organism evidence="15 16">
    <name type="scientific">Lepisosteus oculatus</name>
    <name type="common">Spotted gar</name>
    <dbReference type="NCBI Taxonomy" id="7918"/>
    <lineage>
        <taxon>Eukaryota</taxon>
        <taxon>Metazoa</taxon>
        <taxon>Chordata</taxon>
        <taxon>Craniata</taxon>
        <taxon>Vertebrata</taxon>
        <taxon>Euteleostomi</taxon>
        <taxon>Actinopterygii</taxon>
        <taxon>Neopterygii</taxon>
        <taxon>Holostei</taxon>
        <taxon>Semionotiformes</taxon>
        <taxon>Lepisosteidae</taxon>
        <taxon>Lepisosteus</taxon>
    </lineage>
</organism>
<dbReference type="eggNOG" id="KOG0542">
    <property type="taxonomic scope" value="Eukaryota"/>
</dbReference>
<feature type="domain" description="GRF-type" evidence="14">
    <location>
        <begin position="565"/>
        <end position="612"/>
    </location>
</feature>
<dbReference type="InterPro" id="IPR013520">
    <property type="entry name" value="Ribonucl_H"/>
</dbReference>
<dbReference type="InterPro" id="IPR012337">
    <property type="entry name" value="RNaseH-like_sf"/>
</dbReference>
<reference evidence="15" key="2">
    <citation type="submission" date="2025-08" db="UniProtKB">
        <authorList>
            <consortium name="Ensembl"/>
        </authorList>
    </citation>
    <scope>IDENTIFICATION</scope>
</reference>
<dbReference type="Pfam" id="PF06839">
    <property type="entry name" value="Zn_ribbon_GRF"/>
    <property type="match status" value="1"/>
</dbReference>
<dbReference type="HOGENOM" id="CLU_025844_0_0_1"/>
<dbReference type="InterPro" id="IPR051274">
    <property type="entry name" value="3-5_Exoribonuclease"/>
</dbReference>
<evidence type="ECO:0000256" key="9">
    <source>
        <dbReference type="ARBA" id="ARBA00038042"/>
    </source>
</evidence>
<dbReference type="CDD" id="cd06133">
    <property type="entry name" value="ERI-1_3'hExo_like"/>
    <property type="match status" value="1"/>
</dbReference>
<dbReference type="STRING" id="7918.ENSLOCP00000000860"/>
<keyword evidence="4 12" id="KW-0863">Zinc-finger</keyword>
<dbReference type="FunFam" id="3.30.420.10:FF:000062">
    <property type="entry name" value="ERI1 exoribonuclease 2 isoform X1"/>
    <property type="match status" value="1"/>
</dbReference>
<dbReference type="GeneTree" id="ENSGT00530000063205"/>
<dbReference type="InterPro" id="IPR010666">
    <property type="entry name" value="Znf_GRF"/>
</dbReference>
<proteinExistence type="inferred from homology"/>
<evidence type="ECO:0000256" key="3">
    <source>
        <dbReference type="ARBA" id="ARBA00022723"/>
    </source>
</evidence>
<evidence type="ECO:0000256" key="8">
    <source>
        <dbReference type="ARBA" id="ARBA00022842"/>
    </source>
</evidence>
<evidence type="ECO:0000256" key="1">
    <source>
        <dbReference type="ARBA" id="ARBA00001946"/>
    </source>
</evidence>
<accession>W5LXK3</accession>
<dbReference type="Proteomes" id="UP000018468">
    <property type="component" value="Linkage group LG13"/>
</dbReference>
<reference evidence="15" key="3">
    <citation type="submission" date="2025-09" db="UniProtKB">
        <authorList>
            <consortium name="Ensembl"/>
        </authorList>
    </citation>
    <scope>IDENTIFICATION</scope>
</reference>
<dbReference type="PANTHER" id="PTHR23044">
    <property type="entry name" value="3'-5' EXONUCLEASE ERI1-RELATED"/>
    <property type="match status" value="1"/>
</dbReference>
<keyword evidence="5" id="KW-0378">Hydrolase</keyword>
<feature type="region of interest" description="Disordered" evidence="13">
    <location>
        <begin position="259"/>
        <end position="287"/>
    </location>
</feature>
<evidence type="ECO:0000256" key="11">
    <source>
        <dbReference type="ARBA" id="ARBA00083876"/>
    </source>
</evidence>
<dbReference type="SUPFAM" id="SSF53098">
    <property type="entry name" value="Ribonuclease H-like"/>
    <property type="match status" value="1"/>
</dbReference>
<dbReference type="FunCoup" id="W5LXK3">
    <property type="interactions" value="572"/>
</dbReference>
<feature type="compositionally biased region" description="Polar residues" evidence="13">
    <location>
        <begin position="499"/>
        <end position="521"/>
    </location>
</feature>
<dbReference type="GO" id="GO:0003676">
    <property type="term" value="F:nucleic acid binding"/>
    <property type="evidence" value="ECO:0007669"/>
    <property type="project" value="InterPro"/>
</dbReference>
<keyword evidence="2" id="KW-0540">Nuclease</keyword>
<dbReference type="EMBL" id="AHAT01032371">
    <property type="status" value="NOT_ANNOTATED_CDS"/>
    <property type="molecule type" value="Genomic_DNA"/>
</dbReference>
<dbReference type="GO" id="GO:0000175">
    <property type="term" value="F:3'-5'-RNA exonuclease activity"/>
    <property type="evidence" value="ECO:0000318"/>
    <property type="project" value="GO_Central"/>
</dbReference>
<evidence type="ECO:0000256" key="10">
    <source>
        <dbReference type="ARBA" id="ARBA00068097"/>
    </source>
</evidence>
<dbReference type="Pfam" id="PF00929">
    <property type="entry name" value="RNase_T"/>
    <property type="match status" value="1"/>
</dbReference>
<keyword evidence="3" id="KW-0479">Metal-binding</keyword>
<dbReference type="Ensembl" id="ENSLOCT00000000864.1">
    <property type="protein sequence ID" value="ENSLOCP00000000860.1"/>
    <property type="gene ID" value="ENSLOCG00000000776.1"/>
</dbReference>
<feature type="region of interest" description="Disordered" evidence="13">
    <location>
        <begin position="632"/>
        <end position="658"/>
    </location>
</feature>
<evidence type="ECO:0000313" key="16">
    <source>
        <dbReference type="Proteomes" id="UP000018468"/>
    </source>
</evidence>
<comment type="cofactor">
    <cofactor evidence="1">
        <name>Mg(2+)</name>
        <dbReference type="ChEBI" id="CHEBI:18420"/>
    </cofactor>
</comment>
<dbReference type="InterPro" id="IPR036397">
    <property type="entry name" value="RNaseH_sf"/>
</dbReference>
<keyword evidence="7" id="KW-0269">Exonuclease</keyword>
<evidence type="ECO:0000256" key="13">
    <source>
        <dbReference type="SAM" id="MobiDB-lite"/>
    </source>
</evidence>
<evidence type="ECO:0000256" key="6">
    <source>
        <dbReference type="ARBA" id="ARBA00022833"/>
    </source>
</evidence>
<evidence type="ECO:0000256" key="12">
    <source>
        <dbReference type="PROSITE-ProRule" id="PRU01343"/>
    </source>
</evidence>
<evidence type="ECO:0000256" key="2">
    <source>
        <dbReference type="ARBA" id="ARBA00022722"/>
    </source>
</evidence>
<evidence type="ECO:0000256" key="4">
    <source>
        <dbReference type="ARBA" id="ARBA00022771"/>
    </source>
</evidence>
<dbReference type="AlphaFoldDB" id="W5LXK3"/>
<dbReference type="Gene3D" id="3.30.420.10">
    <property type="entry name" value="Ribonuclease H-like superfamily/Ribonuclease H"/>
    <property type="match status" value="1"/>
</dbReference>
<keyword evidence="16" id="KW-1185">Reference proteome</keyword>
<keyword evidence="6" id="KW-0862">Zinc</keyword>
<evidence type="ECO:0000259" key="14">
    <source>
        <dbReference type="PROSITE" id="PS51999"/>
    </source>
</evidence>